<keyword evidence="7" id="KW-1185">Reference proteome</keyword>
<proteinExistence type="predicted"/>
<dbReference type="SUPFAM" id="SSF51679">
    <property type="entry name" value="Bacterial luciferase-like"/>
    <property type="match status" value="1"/>
</dbReference>
<evidence type="ECO:0000256" key="4">
    <source>
        <dbReference type="ARBA" id="ARBA00023033"/>
    </source>
</evidence>
<evidence type="ECO:0000256" key="1">
    <source>
        <dbReference type="ARBA" id="ARBA00022630"/>
    </source>
</evidence>
<gene>
    <name evidence="6" type="ORF">FB475_6171</name>
</gene>
<dbReference type="InterPro" id="IPR036661">
    <property type="entry name" value="Luciferase-like_sf"/>
</dbReference>
<keyword evidence="4 6" id="KW-0503">Monooxygenase</keyword>
<dbReference type="Proteomes" id="UP000316298">
    <property type="component" value="Unassembled WGS sequence"/>
</dbReference>
<reference evidence="6 7" key="1">
    <citation type="submission" date="2019-06" db="EMBL/GenBank/DDBJ databases">
        <title>Sequencing the genomes of 1000 actinobacteria strains.</title>
        <authorList>
            <person name="Klenk H.-P."/>
        </authorList>
    </citation>
    <scope>NUCLEOTIDE SEQUENCE [LARGE SCALE GENOMIC DNA]</scope>
    <source>
        <strain evidence="6 7">DSM 17305</strain>
    </source>
</reference>
<keyword evidence="2" id="KW-0288">FMN</keyword>
<protein>
    <submittedName>
        <fullName evidence="6">Alkanesulfonate monooxygenase SsuD/methylene tetrahydromethanopterin reductase-like flavin-dependent oxidoreductase (Luciferase family)</fullName>
    </submittedName>
</protein>
<dbReference type="PANTHER" id="PTHR42847">
    <property type="entry name" value="ALKANESULFONATE MONOOXYGENASE"/>
    <property type="match status" value="1"/>
</dbReference>
<dbReference type="Gene3D" id="3.20.20.30">
    <property type="entry name" value="Luciferase-like domain"/>
    <property type="match status" value="2"/>
</dbReference>
<sequence length="269" mass="29520">MNVPNFGPETNPARLRDWARVVEGLGYDLLMVSDHVVITPDVEEQYPEPFFEPFTTLSWLAGITDRVRLGTTVLIAPYRHPLLTARMATNLNALSDGRLILGVGAGWAQQEFAALGADFAARGRATDEVLAALPKDIPLWIGGNSPAALRRAVRFGTAWHPLRQTLPQLRTGLARLYALAKTADQTSPTPGFAPRILLRLTDEPLADDERIAGEGSVEQVLDDLAVLRELGASTVVLDPFVGDPAETERPEAAWQQLATIIDNWRRRDT</sequence>
<evidence type="ECO:0000256" key="2">
    <source>
        <dbReference type="ARBA" id="ARBA00022643"/>
    </source>
</evidence>
<dbReference type="PANTHER" id="PTHR42847:SF4">
    <property type="entry name" value="ALKANESULFONATE MONOOXYGENASE-RELATED"/>
    <property type="match status" value="1"/>
</dbReference>
<dbReference type="AlphaFoldDB" id="A0A542DTU3"/>
<name>A0A542DTU3_9ACTN</name>
<evidence type="ECO:0000259" key="5">
    <source>
        <dbReference type="Pfam" id="PF00296"/>
    </source>
</evidence>
<dbReference type="Pfam" id="PF00296">
    <property type="entry name" value="Bac_luciferase"/>
    <property type="match status" value="1"/>
</dbReference>
<keyword evidence="1" id="KW-0285">Flavoprotein</keyword>
<dbReference type="InterPro" id="IPR011251">
    <property type="entry name" value="Luciferase-like_dom"/>
</dbReference>
<comment type="caution">
    <text evidence="6">The sequence shown here is derived from an EMBL/GenBank/DDBJ whole genome shotgun (WGS) entry which is preliminary data.</text>
</comment>
<evidence type="ECO:0000313" key="6">
    <source>
        <dbReference type="EMBL" id="TQJ06507.1"/>
    </source>
</evidence>
<feature type="domain" description="Luciferase-like" evidence="5">
    <location>
        <begin position="10"/>
        <end position="133"/>
    </location>
</feature>
<accession>A0A542DTU3</accession>
<evidence type="ECO:0000256" key="3">
    <source>
        <dbReference type="ARBA" id="ARBA00023002"/>
    </source>
</evidence>
<dbReference type="GO" id="GO:0008726">
    <property type="term" value="F:alkanesulfonate monooxygenase activity"/>
    <property type="evidence" value="ECO:0007669"/>
    <property type="project" value="TreeGrafter"/>
</dbReference>
<dbReference type="GO" id="GO:0046306">
    <property type="term" value="P:alkanesulfonate catabolic process"/>
    <property type="evidence" value="ECO:0007669"/>
    <property type="project" value="TreeGrafter"/>
</dbReference>
<organism evidence="6 7">
    <name type="scientific">Kribbella jejuensis</name>
    <dbReference type="NCBI Taxonomy" id="236068"/>
    <lineage>
        <taxon>Bacteria</taxon>
        <taxon>Bacillati</taxon>
        <taxon>Actinomycetota</taxon>
        <taxon>Actinomycetes</taxon>
        <taxon>Propionibacteriales</taxon>
        <taxon>Kribbellaceae</taxon>
        <taxon>Kribbella</taxon>
    </lineage>
</organism>
<dbReference type="EMBL" id="VFMM01000003">
    <property type="protein sequence ID" value="TQJ06507.1"/>
    <property type="molecule type" value="Genomic_DNA"/>
</dbReference>
<dbReference type="InterPro" id="IPR050172">
    <property type="entry name" value="SsuD_RutA_monooxygenase"/>
</dbReference>
<evidence type="ECO:0000313" key="7">
    <source>
        <dbReference type="Proteomes" id="UP000316298"/>
    </source>
</evidence>
<keyword evidence="3" id="KW-0560">Oxidoreductase</keyword>